<proteinExistence type="predicted"/>
<keyword evidence="2" id="KW-1185">Reference proteome</keyword>
<sequence>MRRSTGETPFSLAYGTEAIIPSHITVLSIGIEVGSIEQNSEQMRLNLDLLEGKREKAIVRVASYQQRLKSYFDKRVKIR</sequence>
<evidence type="ECO:0000313" key="1">
    <source>
        <dbReference type="EMBL" id="KAI5348239.1"/>
    </source>
</evidence>
<dbReference type="AlphaFoldDB" id="A0AAD4WRI2"/>
<evidence type="ECO:0000313" key="2">
    <source>
        <dbReference type="Proteomes" id="UP001054821"/>
    </source>
</evidence>
<name>A0AAD4WRI2_PRUDU</name>
<accession>A0AAD4WRI2</accession>
<organism evidence="1 2">
    <name type="scientific">Prunus dulcis</name>
    <name type="common">Almond</name>
    <name type="synonym">Amygdalus dulcis</name>
    <dbReference type="NCBI Taxonomy" id="3755"/>
    <lineage>
        <taxon>Eukaryota</taxon>
        <taxon>Viridiplantae</taxon>
        <taxon>Streptophyta</taxon>
        <taxon>Embryophyta</taxon>
        <taxon>Tracheophyta</taxon>
        <taxon>Spermatophyta</taxon>
        <taxon>Magnoliopsida</taxon>
        <taxon>eudicotyledons</taxon>
        <taxon>Gunneridae</taxon>
        <taxon>Pentapetalae</taxon>
        <taxon>rosids</taxon>
        <taxon>fabids</taxon>
        <taxon>Rosales</taxon>
        <taxon>Rosaceae</taxon>
        <taxon>Amygdaloideae</taxon>
        <taxon>Amygdaleae</taxon>
        <taxon>Prunus</taxon>
    </lineage>
</organism>
<dbReference type="EMBL" id="JAJFAZ020000001">
    <property type="protein sequence ID" value="KAI5348239.1"/>
    <property type="molecule type" value="Genomic_DNA"/>
</dbReference>
<dbReference type="Proteomes" id="UP001054821">
    <property type="component" value="Chromosome 1"/>
</dbReference>
<reference evidence="1 2" key="1">
    <citation type="journal article" date="2022" name="G3 (Bethesda)">
        <title>Whole-genome sequence and methylome profiling of the almond [Prunus dulcis (Mill.) D.A. Webb] cultivar 'Nonpareil'.</title>
        <authorList>
            <person name="D'Amico-Willman K.M."/>
            <person name="Ouma W.Z."/>
            <person name="Meulia T."/>
            <person name="Sideli G.M."/>
            <person name="Gradziel T.M."/>
            <person name="Fresnedo-Ramirez J."/>
        </authorList>
    </citation>
    <scope>NUCLEOTIDE SEQUENCE [LARGE SCALE GENOMIC DNA]</scope>
    <source>
        <strain evidence="1">Clone GOH B32 T37-40</strain>
    </source>
</reference>
<dbReference type="PANTHER" id="PTHR48475:SF2">
    <property type="entry name" value="RIBONUCLEASE H"/>
    <property type="match status" value="1"/>
</dbReference>
<protein>
    <submittedName>
        <fullName evidence="1">Uncharacterized protein</fullName>
    </submittedName>
</protein>
<comment type="caution">
    <text evidence="1">The sequence shown here is derived from an EMBL/GenBank/DDBJ whole genome shotgun (WGS) entry which is preliminary data.</text>
</comment>
<dbReference type="PANTHER" id="PTHR48475">
    <property type="entry name" value="RIBONUCLEASE H"/>
    <property type="match status" value="1"/>
</dbReference>
<gene>
    <name evidence="1" type="ORF">L3X38_001126</name>
</gene>